<dbReference type="GO" id="GO:0012505">
    <property type="term" value="C:endomembrane system"/>
    <property type="evidence" value="ECO:0007669"/>
    <property type="project" value="UniProtKB-SubCell"/>
</dbReference>
<comment type="caution">
    <text evidence="10">The sequence shown here is derived from an EMBL/GenBank/DDBJ whole genome shotgun (WGS) entry which is preliminary data.</text>
</comment>
<feature type="transmembrane region" description="Helical" evidence="9">
    <location>
        <begin position="189"/>
        <end position="210"/>
    </location>
</feature>
<evidence type="ECO:0008006" key="12">
    <source>
        <dbReference type="Google" id="ProtNLM"/>
    </source>
</evidence>
<dbReference type="Proteomes" id="UP000076078">
    <property type="component" value="Unassembled WGS sequence"/>
</dbReference>
<dbReference type="InterPro" id="IPR047664">
    <property type="entry name" value="SWEET"/>
</dbReference>
<evidence type="ECO:0000256" key="1">
    <source>
        <dbReference type="ARBA" id="ARBA00004127"/>
    </source>
</evidence>
<dbReference type="Gene3D" id="1.20.1280.290">
    <property type="match status" value="2"/>
</dbReference>
<evidence type="ECO:0000256" key="5">
    <source>
        <dbReference type="ARBA" id="ARBA00022692"/>
    </source>
</evidence>
<evidence type="ECO:0000256" key="6">
    <source>
        <dbReference type="ARBA" id="ARBA00022737"/>
    </source>
</evidence>
<keyword evidence="4" id="KW-0762">Sugar transport</keyword>
<dbReference type="GO" id="GO:0051119">
    <property type="term" value="F:sugar transmembrane transporter activity"/>
    <property type="evidence" value="ECO:0007669"/>
    <property type="project" value="InterPro"/>
</dbReference>
<feature type="transmembrane region" description="Helical" evidence="9">
    <location>
        <begin position="128"/>
        <end position="151"/>
    </location>
</feature>
<dbReference type="PANTHER" id="PTHR10791">
    <property type="entry name" value="RAG1-ACTIVATING PROTEIN 1"/>
    <property type="match status" value="1"/>
</dbReference>
<gene>
    <name evidence="10" type="ORF">DLAC_09297</name>
</gene>
<keyword evidence="11" id="KW-1185">Reference proteome</keyword>
<evidence type="ECO:0000256" key="7">
    <source>
        <dbReference type="ARBA" id="ARBA00022989"/>
    </source>
</evidence>
<feature type="transmembrane region" description="Helical" evidence="9">
    <location>
        <begin position="44"/>
        <end position="63"/>
    </location>
</feature>
<dbReference type="Pfam" id="PF03083">
    <property type="entry name" value="MtN3_slv"/>
    <property type="match status" value="2"/>
</dbReference>
<keyword evidence="3" id="KW-0813">Transport</keyword>
<feature type="transmembrane region" description="Helical" evidence="9">
    <location>
        <begin position="6"/>
        <end position="24"/>
    </location>
</feature>
<organism evidence="10 11">
    <name type="scientific">Tieghemostelium lacteum</name>
    <name type="common">Slime mold</name>
    <name type="synonym">Dictyostelium lacteum</name>
    <dbReference type="NCBI Taxonomy" id="361077"/>
    <lineage>
        <taxon>Eukaryota</taxon>
        <taxon>Amoebozoa</taxon>
        <taxon>Evosea</taxon>
        <taxon>Eumycetozoa</taxon>
        <taxon>Dictyostelia</taxon>
        <taxon>Dictyosteliales</taxon>
        <taxon>Raperosteliaceae</taxon>
        <taxon>Tieghemostelium</taxon>
    </lineage>
</organism>
<evidence type="ECO:0000256" key="2">
    <source>
        <dbReference type="ARBA" id="ARBA00007809"/>
    </source>
</evidence>
<dbReference type="InParanoid" id="A0A151Z9R1"/>
<keyword evidence="6" id="KW-0677">Repeat</keyword>
<dbReference type="EMBL" id="LODT01000037">
    <property type="protein sequence ID" value="KYQ90663.1"/>
    <property type="molecule type" value="Genomic_DNA"/>
</dbReference>
<evidence type="ECO:0000313" key="11">
    <source>
        <dbReference type="Proteomes" id="UP000076078"/>
    </source>
</evidence>
<feature type="transmembrane region" description="Helical" evidence="9">
    <location>
        <begin position="163"/>
        <end position="183"/>
    </location>
</feature>
<evidence type="ECO:0000256" key="4">
    <source>
        <dbReference type="ARBA" id="ARBA00022597"/>
    </source>
</evidence>
<accession>A0A151Z9R1</accession>
<keyword evidence="8 9" id="KW-0472">Membrane</keyword>
<dbReference type="OrthoDB" id="409725at2759"/>
<feature type="transmembrane region" description="Helical" evidence="9">
    <location>
        <begin position="100"/>
        <end position="122"/>
    </location>
</feature>
<evidence type="ECO:0000256" key="3">
    <source>
        <dbReference type="ARBA" id="ARBA00022448"/>
    </source>
</evidence>
<reference evidence="10 11" key="1">
    <citation type="submission" date="2015-12" db="EMBL/GenBank/DDBJ databases">
        <title>Dictyostelia acquired genes for synthesis and detection of signals that induce cell-type specialization by lateral gene transfer from prokaryotes.</title>
        <authorList>
            <person name="Gloeckner G."/>
            <person name="Schaap P."/>
        </authorList>
    </citation>
    <scope>NUCLEOTIDE SEQUENCE [LARGE SCALE GENOMIC DNA]</scope>
    <source>
        <strain evidence="10 11">TK</strain>
    </source>
</reference>
<evidence type="ECO:0000256" key="8">
    <source>
        <dbReference type="ARBA" id="ARBA00023136"/>
    </source>
</evidence>
<dbReference type="OMA" id="LGAHTHK"/>
<dbReference type="AlphaFoldDB" id="A0A151Z9R1"/>
<dbReference type="InterPro" id="IPR004316">
    <property type="entry name" value="SWEET_rpt"/>
</dbReference>
<protein>
    <recommendedName>
        <fullName evidence="12">Bidirectional sugar transporter SWEET</fullName>
    </recommendedName>
</protein>
<keyword evidence="5 9" id="KW-0812">Transmembrane</keyword>
<keyword evidence="7 9" id="KW-1133">Transmembrane helix</keyword>
<feature type="transmembrane region" description="Helical" evidence="9">
    <location>
        <begin position="69"/>
        <end position="88"/>
    </location>
</feature>
<evidence type="ECO:0000313" key="10">
    <source>
        <dbReference type="EMBL" id="KYQ90663.1"/>
    </source>
</evidence>
<evidence type="ECO:0000256" key="9">
    <source>
        <dbReference type="SAM" id="Phobius"/>
    </source>
</evidence>
<name>A0A151Z9R1_TIELA</name>
<dbReference type="PANTHER" id="PTHR10791:SF224">
    <property type="entry name" value="SUGAR TRANSPORTER SWEET"/>
    <property type="match status" value="1"/>
</dbReference>
<comment type="similarity">
    <text evidence="2">Belongs to the SWEET sugar transporter family.</text>
</comment>
<proteinExistence type="inferred from homology"/>
<comment type="subcellular location">
    <subcellularLocation>
        <location evidence="1">Endomembrane system</location>
        <topology evidence="1">Multi-pass membrane protein</topology>
    </subcellularLocation>
</comment>
<sequence length="250" mass="27942">MSFHSVVVVILAILGNVLSMFLSLSPIKTFIAIDKNRDVGKLNIYPIIALCANSMGWVIYGAVTKRSTILPVNTFGMLATLYYIMAYYGAVPNYHQRRKIALIFVSLMTTVIVWCLCVILMTDDKESQIFLGFTTNVILFIFFLSPVFALYQVIKQRDTSTIYVPLAFFTLTSGLAWTFYGLLVNDPFIYVPNAFGAFLAVLQLIVYVAINLINGGKITPVSNLNASGNFIQVEEDESTRHLELDESETI</sequence>
<dbReference type="GO" id="GO:0016020">
    <property type="term" value="C:membrane"/>
    <property type="evidence" value="ECO:0007669"/>
    <property type="project" value="InterPro"/>
</dbReference>